<sequence>MRYKQSAGFISLAMLAIVFVVTSVVGIGAGRQVKKTQVSQSQATCDNPAGCGGSCNPTVNQGCYAGGCRAWEWCNPTNKMCEWEQSKIGVNQKCEQKQKEGTILAPGSSQQPTQQQAQPAVSNTQNTMPAGSCDPKWYCLGECADSTVRNAFGNNDAQWRREKANNEKKSGACDNPATSQGQAAPAQQQKPTTGGTTTTS</sequence>
<dbReference type="EMBL" id="PFED01000169">
    <property type="protein sequence ID" value="PJE62585.1"/>
    <property type="molecule type" value="Genomic_DNA"/>
</dbReference>
<dbReference type="Proteomes" id="UP000229554">
    <property type="component" value="Unassembled WGS sequence"/>
</dbReference>
<proteinExistence type="predicted"/>
<organism evidence="2 3">
    <name type="scientific">Candidatus Roizmanbacteria bacterium CG10_big_fil_rev_8_21_14_0_10_39_6</name>
    <dbReference type="NCBI Taxonomy" id="1974853"/>
    <lineage>
        <taxon>Bacteria</taxon>
        <taxon>Candidatus Roizmaniibacteriota</taxon>
    </lineage>
</organism>
<protein>
    <submittedName>
        <fullName evidence="2">Uncharacterized protein</fullName>
    </submittedName>
</protein>
<feature type="compositionally biased region" description="Low complexity" evidence="1">
    <location>
        <begin position="176"/>
        <end position="200"/>
    </location>
</feature>
<feature type="non-terminal residue" evidence="2">
    <location>
        <position position="200"/>
    </location>
</feature>
<evidence type="ECO:0000313" key="2">
    <source>
        <dbReference type="EMBL" id="PJE62585.1"/>
    </source>
</evidence>
<evidence type="ECO:0000313" key="3">
    <source>
        <dbReference type="Proteomes" id="UP000229554"/>
    </source>
</evidence>
<feature type="region of interest" description="Disordered" evidence="1">
    <location>
        <begin position="99"/>
        <end position="128"/>
    </location>
</feature>
<evidence type="ECO:0000256" key="1">
    <source>
        <dbReference type="SAM" id="MobiDB-lite"/>
    </source>
</evidence>
<name>A0A2M8KRQ3_9BACT</name>
<accession>A0A2M8KRQ3</accession>
<comment type="caution">
    <text evidence="2">The sequence shown here is derived from an EMBL/GenBank/DDBJ whole genome shotgun (WGS) entry which is preliminary data.</text>
</comment>
<feature type="compositionally biased region" description="Basic and acidic residues" evidence="1">
    <location>
        <begin position="158"/>
        <end position="171"/>
    </location>
</feature>
<reference evidence="3" key="1">
    <citation type="submission" date="2017-09" db="EMBL/GenBank/DDBJ databases">
        <title>Depth-based differentiation of microbial function through sediment-hosted aquifers and enrichment of novel symbionts in the deep terrestrial subsurface.</title>
        <authorList>
            <person name="Probst A.J."/>
            <person name="Ladd B."/>
            <person name="Jarett J.K."/>
            <person name="Geller-Mcgrath D.E."/>
            <person name="Sieber C.M.K."/>
            <person name="Emerson J.B."/>
            <person name="Anantharaman K."/>
            <person name="Thomas B.C."/>
            <person name="Malmstrom R."/>
            <person name="Stieglmeier M."/>
            <person name="Klingl A."/>
            <person name="Woyke T."/>
            <person name="Ryan C.M."/>
            <person name="Banfield J.F."/>
        </authorList>
    </citation>
    <scope>NUCLEOTIDE SEQUENCE [LARGE SCALE GENOMIC DNA]</scope>
</reference>
<feature type="compositionally biased region" description="Low complexity" evidence="1">
    <location>
        <begin position="105"/>
        <end position="122"/>
    </location>
</feature>
<feature type="region of interest" description="Disordered" evidence="1">
    <location>
        <begin position="154"/>
        <end position="200"/>
    </location>
</feature>
<gene>
    <name evidence="2" type="ORF">COU88_04200</name>
</gene>
<dbReference type="AlphaFoldDB" id="A0A2M8KRQ3"/>